<name>T1JV76_TETUR</name>
<dbReference type="EMBL" id="CAEY01000792">
    <property type="status" value="NOT_ANNOTATED_CDS"/>
    <property type="molecule type" value="Genomic_DNA"/>
</dbReference>
<reference evidence="4" key="1">
    <citation type="submission" date="2011-08" db="EMBL/GenBank/DDBJ databases">
        <authorList>
            <person name="Rombauts S."/>
        </authorList>
    </citation>
    <scope>NUCLEOTIDE SEQUENCE</scope>
    <source>
        <strain evidence="4">London</strain>
    </source>
</reference>
<dbReference type="AlphaFoldDB" id="T1JV76"/>
<protein>
    <submittedName>
        <fullName evidence="3">Uncharacterized protein</fullName>
    </submittedName>
</protein>
<dbReference type="EnsemblMetazoa" id="tetur02g03600.1">
    <property type="protein sequence ID" value="tetur02g03600.1"/>
    <property type="gene ID" value="tetur02g03600"/>
</dbReference>
<keyword evidence="4" id="KW-1185">Reference proteome</keyword>
<proteinExistence type="predicted"/>
<dbReference type="HOGENOM" id="CLU_872461_0_0_1"/>
<evidence type="ECO:0000313" key="4">
    <source>
        <dbReference type="Proteomes" id="UP000015104"/>
    </source>
</evidence>
<feature type="region of interest" description="Disordered" evidence="1">
    <location>
        <begin position="186"/>
        <end position="206"/>
    </location>
</feature>
<keyword evidence="2" id="KW-0472">Membrane</keyword>
<evidence type="ECO:0000313" key="3">
    <source>
        <dbReference type="EnsemblMetazoa" id="tetur02g03600.1"/>
    </source>
</evidence>
<feature type="transmembrane region" description="Helical" evidence="2">
    <location>
        <begin position="295"/>
        <end position="318"/>
    </location>
</feature>
<accession>T1JV76</accession>
<feature type="compositionally biased region" description="Pro residues" evidence="1">
    <location>
        <begin position="56"/>
        <end position="66"/>
    </location>
</feature>
<evidence type="ECO:0000256" key="1">
    <source>
        <dbReference type="SAM" id="MobiDB-lite"/>
    </source>
</evidence>
<reference evidence="3" key="2">
    <citation type="submission" date="2015-06" db="UniProtKB">
        <authorList>
            <consortium name="EnsemblMetazoa"/>
        </authorList>
    </citation>
    <scope>IDENTIFICATION</scope>
</reference>
<feature type="region of interest" description="Disordered" evidence="1">
    <location>
        <begin position="50"/>
        <end position="74"/>
    </location>
</feature>
<dbReference type="Proteomes" id="UP000015104">
    <property type="component" value="Unassembled WGS sequence"/>
</dbReference>
<keyword evidence="2" id="KW-1133">Transmembrane helix</keyword>
<keyword evidence="2" id="KW-0812">Transmembrane</keyword>
<organism evidence="3 4">
    <name type="scientific">Tetranychus urticae</name>
    <name type="common">Two-spotted spider mite</name>
    <dbReference type="NCBI Taxonomy" id="32264"/>
    <lineage>
        <taxon>Eukaryota</taxon>
        <taxon>Metazoa</taxon>
        <taxon>Ecdysozoa</taxon>
        <taxon>Arthropoda</taxon>
        <taxon>Chelicerata</taxon>
        <taxon>Arachnida</taxon>
        <taxon>Acari</taxon>
        <taxon>Acariformes</taxon>
        <taxon>Trombidiformes</taxon>
        <taxon>Prostigmata</taxon>
        <taxon>Eleutherengona</taxon>
        <taxon>Raphignathae</taxon>
        <taxon>Tetranychoidea</taxon>
        <taxon>Tetranychidae</taxon>
        <taxon>Tetranychus</taxon>
    </lineage>
</organism>
<feature type="transmembrane region" description="Helical" evidence="2">
    <location>
        <begin position="6"/>
        <end position="22"/>
    </location>
</feature>
<evidence type="ECO:0000256" key="2">
    <source>
        <dbReference type="SAM" id="Phobius"/>
    </source>
</evidence>
<sequence>MILTIITIIITIFTILFILIILRQFPLPRWSRLIIIINHLNLLHHLNHHHHNPSQNLPPPPPPPPSNAIIGNTAHCNSDTGTGSNFDSRYYGVMTTGAIDSSFPRTRSSSYRKVPDRSSGQSSLLCRCGSGGALLPSPSPPPCIPPVISGFARGAQSLPSTPNANRRLISLSPRLDRTFRLDIGSERRKQDHSIPGAQIQVPIPPPPPAPVLGMEPCYQGYNSSNAALDCSGAGVSESTVLASGMGMDEDPASSGHHHHRPSGARVRALNQVLSQQRRSLRYRTSSQPLMKVSSLVIGVVAVLIIGFIVLSPLFHILLP</sequence>